<organism evidence="2 3">
    <name type="scientific">Porphyra umbilicalis</name>
    <name type="common">Purple laver</name>
    <name type="synonym">Red alga</name>
    <dbReference type="NCBI Taxonomy" id="2786"/>
    <lineage>
        <taxon>Eukaryota</taxon>
        <taxon>Rhodophyta</taxon>
        <taxon>Bangiophyceae</taxon>
        <taxon>Bangiales</taxon>
        <taxon>Bangiaceae</taxon>
        <taxon>Porphyra</taxon>
    </lineage>
</organism>
<protein>
    <submittedName>
        <fullName evidence="2">Uncharacterized protein</fullName>
    </submittedName>
</protein>
<feature type="compositionally biased region" description="Low complexity" evidence="1">
    <location>
        <begin position="39"/>
        <end position="52"/>
    </location>
</feature>
<dbReference type="EMBL" id="KV918890">
    <property type="protein sequence ID" value="OSX75785.1"/>
    <property type="molecule type" value="Genomic_DNA"/>
</dbReference>
<feature type="region of interest" description="Disordered" evidence="1">
    <location>
        <begin position="38"/>
        <end position="125"/>
    </location>
</feature>
<evidence type="ECO:0000256" key="1">
    <source>
        <dbReference type="SAM" id="MobiDB-lite"/>
    </source>
</evidence>
<proteinExistence type="predicted"/>
<feature type="compositionally biased region" description="Basic residues" evidence="1">
    <location>
        <begin position="85"/>
        <end position="95"/>
    </location>
</feature>
<dbReference type="AlphaFoldDB" id="A0A1X6P4V5"/>
<evidence type="ECO:0000313" key="2">
    <source>
        <dbReference type="EMBL" id="OSX75785.1"/>
    </source>
</evidence>
<gene>
    <name evidence="2" type="ORF">BU14_0220s0016</name>
</gene>
<sequence length="125" mass="13480">MPDVLAPAAGRWGGVRPRARAPAAVDGTLQVARRRWRSRAAASSSLPLLLASGRTPQRARRGFGGWPSAAPAQPTPRVTVCIGRPLRRGRTRRSRHPVEPLPDPPHHAPPRAPVRKPVPTDRADG</sequence>
<accession>A0A1X6P4V5</accession>
<dbReference type="Proteomes" id="UP000218209">
    <property type="component" value="Unassembled WGS sequence"/>
</dbReference>
<reference evidence="2 3" key="1">
    <citation type="submission" date="2017-03" db="EMBL/GenBank/DDBJ databases">
        <title>WGS assembly of Porphyra umbilicalis.</title>
        <authorList>
            <person name="Brawley S.H."/>
            <person name="Blouin N.A."/>
            <person name="Ficko-Blean E."/>
            <person name="Wheeler G.L."/>
            <person name="Lohr M."/>
            <person name="Goodson H.V."/>
            <person name="Jenkins J.W."/>
            <person name="Blaby-Haas C.E."/>
            <person name="Helliwell K.E."/>
            <person name="Chan C."/>
            <person name="Marriage T."/>
            <person name="Bhattacharya D."/>
            <person name="Klein A.S."/>
            <person name="Badis Y."/>
            <person name="Brodie J."/>
            <person name="Cao Y."/>
            <person name="Collen J."/>
            <person name="Dittami S.M."/>
            <person name="Gachon C.M."/>
            <person name="Green B.R."/>
            <person name="Karpowicz S."/>
            <person name="Kim J.W."/>
            <person name="Kudahl U."/>
            <person name="Lin S."/>
            <person name="Michel G."/>
            <person name="Mittag M."/>
            <person name="Olson B.J."/>
            <person name="Pangilinan J."/>
            <person name="Peng Y."/>
            <person name="Qiu H."/>
            <person name="Shu S."/>
            <person name="Singer J.T."/>
            <person name="Smith A.G."/>
            <person name="Sprecher B.N."/>
            <person name="Wagner V."/>
            <person name="Wang W."/>
            <person name="Wang Z.-Y."/>
            <person name="Yan J."/>
            <person name="Yarish C."/>
            <person name="Zoeuner-Riek S."/>
            <person name="Zhuang Y."/>
            <person name="Zou Y."/>
            <person name="Lindquist E.A."/>
            <person name="Grimwood J."/>
            <person name="Barry K."/>
            <person name="Rokhsar D.S."/>
            <person name="Schmutz J."/>
            <person name="Stiller J.W."/>
            <person name="Grossman A.R."/>
            <person name="Prochnik S.E."/>
        </authorList>
    </citation>
    <scope>NUCLEOTIDE SEQUENCE [LARGE SCALE GENOMIC DNA]</scope>
    <source>
        <strain evidence="2">4086291</strain>
    </source>
</reference>
<evidence type="ECO:0000313" key="3">
    <source>
        <dbReference type="Proteomes" id="UP000218209"/>
    </source>
</evidence>
<keyword evidence="3" id="KW-1185">Reference proteome</keyword>
<feature type="region of interest" description="Disordered" evidence="1">
    <location>
        <begin position="1"/>
        <end position="25"/>
    </location>
</feature>
<name>A0A1X6P4V5_PORUM</name>